<dbReference type="OrthoDB" id="417416at2759"/>
<dbReference type="Pfam" id="PF00271">
    <property type="entry name" value="Helicase_C"/>
    <property type="match status" value="1"/>
</dbReference>
<evidence type="ECO:0000313" key="5">
    <source>
        <dbReference type="Proteomes" id="UP001152797"/>
    </source>
</evidence>
<gene>
    <name evidence="3" type="ORF">C1SCF055_LOCUS32688</name>
</gene>
<dbReference type="EMBL" id="CAMXCT010003968">
    <property type="protein sequence ID" value="CAI4007113.1"/>
    <property type="molecule type" value="Genomic_DNA"/>
</dbReference>
<dbReference type="GO" id="GO:0016787">
    <property type="term" value="F:hydrolase activity"/>
    <property type="evidence" value="ECO:0007669"/>
    <property type="project" value="InterPro"/>
</dbReference>
<dbReference type="GO" id="GO:0003677">
    <property type="term" value="F:DNA binding"/>
    <property type="evidence" value="ECO:0007669"/>
    <property type="project" value="InterPro"/>
</dbReference>
<dbReference type="SUPFAM" id="SSF52540">
    <property type="entry name" value="P-loop containing nucleoside triphosphate hydrolases"/>
    <property type="match status" value="1"/>
</dbReference>
<dbReference type="InterPro" id="IPR027417">
    <property type="entry name" value="P-loop_NTPase"/>
</dbReference>
<dbReference type="Pfam" id="PF04851">
    <property type="entry name" value="ResIII"/>
    <property type="match status" value="1"/>
</dbReference>
<name>A0A9P1DEE4_9DINO</name>
<dbReference type="PANTHER" id="PTHR47396">
    <property type="entry name" value="TYPE I RESTRICTION ENZYME ECOKI R PROTEIN"/>
    <property type="match status" value="1"/>
</dbReference>
<sequence>MTRVRHCLLSLVLLLGISIFCQTFAVRGRPPRQSRKGKGRLGGVEPRYYQQEAVNLFFQRARSIRNEKSRPMRLQLVGGAGKTHIYAMIVSRSLKEQPSSRVVIFVPWRPLAVQTCQKLRGCGFHTSMLGDGQNVIDPLASVVVCVYNSAPILRGQHFRVKIVDEAHHLQGDGFHTSLIRDGITADLEAEFTATFGGESSDDLDYLYSFQKAVHDGYVCDLNSYVLPLACNDQRMSKLAEFISLKSAEWSPMLILFNKLRNARAFAMKLREHQVRAAALAHRDPKTYREMCRKNLAEGSIQALCCVRLFNEGTDIPPLRTVVVADTRPKSDISILQAAMRSLRLHKNKADDTAQIVAVVNATGAVSTVTSRVKRTVRQLSALWEGMSTTRRQVEVADLEQMDSRSSLQLVNIHGEMFPPSNQNLWSLVEVERQTPIVNASRRHDFHRLKFELEPKVKVVTALSV</sequence>
<reference evidence="4 5" key="2">
    <citation type="submission" date="2024-05" db="EMBL/GenBank/DDBJ databases">
        <authorList>
            <person name="Chen Y."/>
            <person name="Shah S."/>
            <person name="Dougan E. K."/>
            <person name="Thang M."/>
            <person name="Chan C."/>
        </authorList>
    </citation>
    <scope>NUCLEOTIDE SEQUENCE [LARGE SCALE GENOMIC DNA]</scope>
</reference>
<comment type="caution">
    <text evidence="3">The sequence shown here is derived from an EMBL/GenBank/DDBJ whole genome shotgun (WGS) entry which is preliminary data.</text>
</comment>
<dbReference type="GO" id="GO:0005829">
    <property type="term" value="C:cytosol"/>
    <property type="evidence" value="ECO:0007669"/>
    <property type="project" value="TreeGrafter"/>
</dbReference>
<feature type="signal peptide" evidence="1">
    <location>
        <begin position="1"/>
        <end position="25"/>
    </location>
</feature>
<dbReference type="GO" id="GO:0005524">
    <property type="term" value="F:ATP binding"/>
    <property type="evidence" value="ECO:0007669"/>
    <property type="project" value="InterPro"/>
</dbReference>
<keyword evidence="1" id="KW-0732">Signal</keyword>
<evidence type="ECO:0000256" key="1">
    <source>
        <dbReference type="SAM" id="SignalP"/>
    </source>
</evidence>
<keyword evidence="5" id="KW-1185">Reference proteome</keyword>
<dbReference type="EMBL" id="CAMXCT020003968">
    <property type="protein sequence ID" value="CAL1160488.1"/>
    <property type="molecule type" value="Genomic_DNA"/>
</dbReference>
<dbReference type="SMART" id="SM00487">
    <property type="entry name" value="DEXDc"/>
    <property type="match status" value="1"/>
</dbReference>
<dbReference type="Gene3D" id="3.40.50.300">
    <property type="entry name" value="P-loop containing nucleotide triphosphate hydrolases"/>
    <property type="match status" value="2"/>
</dbReference>
<accession>A0A9P1DEE4</accession>
<dbReference type="InterPro" id="IPR050742">
    <property type="entry name" value="Helicase_Restrict-Modif_Enz"/>
</dbReference>
<dbReference type="EMBL" id="CAMXCT030003968">
    <property type="protein sequence ID" value="CAL4794425.1"/>
    <property type="molecule type" value="Genomic_DNA"/>
</dbReference>
<reference evidence="3" key="1">
    <citation type="submission" date="2022-10" db="EMBL/GenBank/DDBJ databases">
        <authorList>
            <person name="Chen Y."/>
            <person name="Dougan E. K."/>
            <person name="Chan C."/>
            <person name="Rhodes N."/>
            <person name="Thang M."/>
        </authorList>
    </citation>
    <scope>NUCLEOTIDE SEQUENCE</scope>
</reference>
<evidence type="ECO:0000313" key="4">
    <source>
        <dbReference type="EMBL" id="CAL4794425.1"/>
    </source>
</evidence>
<dbReference type="PANTHER" id="PTHR47396:SF1">
    <property type="entry name" value="ATP-DEPENDENT HELICASE IRC3-RELATED"/>
    <property type="match status" value="1"/>
</dbReference>
<evidence type="ECO:0000259" key="2">
    <source>
        <dbReference type="PROSITE" id="PS51192"/>
    </source>
</evidence>
<dbReference type="InterPro" id="IPR006935">
    <property type="entry name" value="Helicase/UvrB_N"/>
</dbReference>
<protein>
    <submittedName>
        <fullName evidence="4">Copper-transporting ATPase 2</fullName>
    </submittedName>
</protein>
<dbReference type="AlphaFoldDB" id="A0A9P1DEE4"/>
<dbReference type="InterPro" id="IPR001650">
    <property type="entry name" value="Helicase_C-like"/>
</dbReference>
<dbReference type="InterPro" id="IPR014001">
    <property type="entry name" value="Helicase_ATP-bd"/>
</dbReference>
<feature type="chain" id="PRO_5043271415" evidence="1">
    <location>
        <begin position="26"/>
        <end position="464"/>
    </location>
</feature>
<evidence type="ECO:0000313" key="3">
    <source>
        <dbReference type="EMBL" id="CAI4007113.1"/>
    </source>
</evidence>
<proteinExistence type="predicted"/>
<dbReference type="PROSITE" id="PS51192">
    <property type="entry name" value="HELICASE_ATP_BIND_1"/>
    <property type="match status" value="1"/>
</dbReference>
<organism evidence="3">
    <name type="scientific">Cladocopium goreaui</name>
    <dbReference type="NCBI Taxonomy" id="2562237"/>
    <lineage>
        <taxon>Eukaryota</taxon>
        <taxon>Sar</taxon>
        <taxon>Alveolata</taxon>
        <taxon>Dinophyceae</taxon>
        <taxon>Suessiales</taxon>
        <taxon>Symbiodiniaceae</taxon>
        <taxon>Cladocopium</taxon>
    </lineage>
</organism>
<feature type="domain" description="Helicase ATP-binding" evidence="2">
    <location>
        <begin position="63"/>
        <end position="213"/>
    </location>
</feature>
<dbReference type="Proteomes" id="UP001152797">
    <property type="component" value="Unassembled WGS sequence"/>
</dbReference>